<accession>A6K212</accession>
<gene>
    <name evidence="1" type="ORF">rCG_41107</name>
</gene>
<dbReference type="EMBL" id="CH474013">
    <property type="protein sequence ID" value="EDL84294.1"/>
    <property type="molecule type" value="Genomic_DNA"/>
</dbReference>
<proteinExistence type="predicted"/>
<dbReference type="AlphaFoldDB" id="A6K212"/>
<dbReference type="Proteomes" id="UP000234681">
    <property type="component" value="Chromosome 4"/>
</dbReference>
<sequence>MIGFWTTILHRECFLNAEERKLNFVLDKKLSRVRN</sequence>
<protein>
    <submittedName>
        <fullName evidence="1">RCG41107</fullName>
    </submittedName>
</protein>
<evidence type="ECO:0000313" key="2">
    <source>
        <dbReference type="Proteomes" id="UP000234681"/>
    </source>
</evidence>
<evidence type="ECO:0000313" key="1">
    <source>
        <dbReference type="EMBL" id="EDL84294.1"/>
    </source>
</evidence>
<reference evidence="2" key="1">
    <citation type="submission" date="2005-09" db="EMBL/GenBank/DDBJ databases">
        <authorList>
            <person name="Mural R.J."/>
            <person name="Li P.W."/>
            <person name="Adams M.D."/>
            <person name="Amanatides P.G."/>
            <person name="Baden-Tillson H."/>
            <person name="Barnstead M."/>
            <person name="Chin S.H."/>
            <person name="Dew I."/>
            <person name="Evans C.A."/>
            <person name="Ferriera S."/>
            <person name="Flanigan M."/>
            <person name="Fosler C."/>
            <person name="Glodek A."/>
            <person name="Gu Z."/>
            <person name="Holt R.A."/>
            <person name="Jennings D."/>
            <person name="Kraft C.L."/>
            <person name="Lu F."/>
            <person name="Nguyen T."/>
            <person name="Nusskern D.R."/>
            <person name="Pfannkoch C.M."/>
            <person name="Sitter C."/>
            <person name="Sutton G.G."/>
            <person name="Venter J.C."/>
            <person name="Wang Z."/>
            <person name="Woodage T."/>
            <person name="Zheng X.H."/>
            <person name="Zhong F."/>
        </authorList>
    </citation>
    <scope>NUCLEOTIDE SEQUENCE [LARGE SCALE GENOMIC DNA]</scope>
    <source>
        <strain>BN</strain>
        <strain evidence="2">Sprague-Dawley</strain>
    </source>
</reference>
<organism evidence="1 2">
    <name type="scientific">Rattus norvegicus</name>
    <name type="common">Rat</name>
    <dbReference type="NCBI Taxonomy" id="10116"/>
    <lineage>
        <taxon>Eukaryota</taxon>
        <taxon>Metazoa</taxon>
        <taxon>Chordata</taxon>
        <taxon>Craniata</taxon>
        <taxon>Vertebrata</taxon>
        <taxon>Euteleostomi</taxon>
        <taxon>Mammalia</taxon>
        <taxon>Eutheria</taxon>
        <taxon>Euarchontoglires</taxon>
        <taxon>Glires</taxon>
        <taxon>Rodentia</taxon>
        <taxon>Myomorpha</taxon>
        <taxon>Muroidea</taxon>
        <taxon>Muridae</taxon>
        <taxon>Murinae</taxon>
        <taxon>Rattus</taxon>
    </lineage>
</organism>
<name>A6K212_RAT</name>